<reference evidence="7 8" key="1">
    <citation type="submission" date="2017-10" db="EMBL/GenBank/DDBJ databases">
        <title>Draft genome of Longimonas halophila.</title>
        <authorList>
            <person name="Goh K.M."/>
            <person name="Shamsir M.S."/>
            <person name="Lim S.W."/>
        </authorList>
    </citation>
    <scope>NUCLEOTIDE SEQUENCE [LARGE SCALE GENOMIC DNA]</scope>
    <source>
        <strain evidence="7 8">KCTC 42399</strain>
    </source>
</reference>
<evidence type="ECO:0000256" key="1">
    <source>
        <dbReference type="ARBA" id="ARBA00010165"/>
    </source>
</evidence>
<dbReference type="OrthoDB" id="9777791at2"/>
<keyword evidence="4" id="KW-0418">Kinase</keyword>
<protein>
    <submittedName>
        <fullName evidence="7">Phosphotransferase</fullName>
    </submittedName>
</protein>
<dbReference type="RefSeq" id="WP_141491689.1">
    <property type="nucleotide sequence ID" value="NZ_PDEP01000011.1"/>
</dbReference>
<organism evidence="7 8">
    <name type="scientific">Longimonas halophila</name>
    <dbReference type="NCBI Taxonomy" id="1469170"/>
    <lineage>
        <taxon>Bacteria</taxon>
        <taxon>Pseudomonadati</taxon>
        <taxon>Rhodothermota</taxon>
        <taxon>Rhodothermia</taxon>
        <taxon>Rhodothermales</taxon>
        <taxon>Salisaetaceae</taxon>
        <taxon>Longimonas</taxon>
    </lineage>
</organism>
<feature type="domain" description="Aminoglycoside phosphotransferase" evidence="6">
    <location>
        <begin position="35"/>
        <end position="267"/>
    </location>
</feature>
<gene>
    <name evidence="7" type="ORF">CRI93_11785</name>
</gene>
<dbReference type="PANTHER" id="PTHR34273:SF2">
    <property type="entry name" value="METHYLTHIORIBOSE KINASE"/>
    <property type="match status" value="1"/>
</dbReference>
<evidence type="ECO:0000313" key="8">
    <source>
        <dbReference type="Proteomes" id="UP000221024"/>
    </source>
</evidence>
<proteinExistence type="inferred from homology"/>
<evidence type="ECO:0000256" key="2">
    <source>
        <dbReference type="ARBA" id="ARBA00022679"/>
    </source>
</evidence>
<dbReference type="InterPro" id="IPR002575">
    <property type="entry name" value="Aminoglycoside_PTrfase"/>
</dbReference>
<evidence type="ECO:0000256" key="4">
    <source>
        <dbReference type="ARBA" id="ARBA00022777"/>
    </source>
</evidence>
<comment type="similarity">
    <text evidence="1">Belongs to the methylthioribose kinase family.</text>
</comment>
<dbReference type="Gene3D" id="3.30.200.20">
    <property type="entry name" value="Phosphorylase Kinase, domain 1"/>
    <property type="match status" value="1"/>
</dbReference>
<sequence>MASVPESPVSENTVAQHVEAAYPAFTATGAPVRMQGGTLNKVWRVPGTPASVIAKYAPPHIASAPEVPLDPERLHVSARCLALFAPGASLAELATSACRPPKRLGWDAETPLLVMEDLGDLPDLGTWLHGVPPTSKAADAGAWLGTFIGQLHARTYGDDALAETVANPAMQETRHAVQYSQVGAFLEAAGVADAEALGQRATALGERFLQPGRCMIMGDLWPRSVLVDTGSEDTMEVRLIDWELAHYGHPAQDLGHIAAHCWMLAHRAPSHIAEHVAHACFRQFLARYRGAVRGERPEAVDSFCGSEVRRTAALHMGCEILARTTGAFQDGYLYDGLAPTHPAMQRAVSEAARHLRTPEEVDTFAPWAG</sequence>
<evidence type="ECO:0000313" key="7">
    <source>
        <dbReference type="EMBL" id="PEN05776.1"/>
    </source>
</evidence>
<name>A0A2H3NMB6_9BACT</name>
<accession>A0A2H3NMB6</accession>
<keyword evidence="5" id="KW-0067">ATP-binding</keyword>
<dbReference type="Gene3D" id="3.90.1200.10">
    <property type="match status" value="1"/>
</dbReference>
<keyword evidence="3" id="KW-0547">Nucleotide-binding</keyword>
<dbReference type="SUPFAM" id="SSF56112">
    <property type="entry name" value="Protein kinase-like (PK-like)"/>
    <property type="match status" value="1"/>
</dbReference>
<keyword evidence="8" id="KW-1185">Reference proteome</keyword>
<evidence type="ECO:0000256" key="3">
    <source>
        <dbReference type="ARBA" id="ARBA00022741"/>
    </source>
</evidence>
<dbReference type="EMBL" id="PDEP01000011">
    <property type="protein sequence ID" value="PEN05776.1"/>
    <property type="molecule type" value="Genomic_DNA"/>
</dbReference>
<evidence type="ECO:0000256" key="5">
    <source>
        <dbReference type="ARBA" id="ARBA00022840"/>
    </source>
</evidence>
<comment type="caution">
    <text evidence="7">The sequence shown here is derived from an EMBL/GenBank/DDBJ whole genome shotgun (WGS) entry which is preliminary data.</text>
</comment>
<dbReference type="PANTHER" id="PTHR34273">
    <property type="entry name" value="METHYLTHIORIBOSE KINASE"/>
    <property type="match status" value="1"/>
</dbReference>
<dbReference type="GO" id="GO:0016301">
    <property type="term" value="F:kinase activity"/>
    <property type="evidence" value="ECO:0007669"/>
    <property type="project" value="UniProtKB-KW"/>
</dbReference>
<keyword evidence="2 7" id="KW-0808">Transferase</keyword>
<dbReference type="Proteomes" id="UP000221024">
    <property type="component" value="Unassembled WGS sequence"/>
</dbReference>
<dbReference type="Pfam" id="PF01636">
    <property type="entry name" value="APH"/>
    <property type="match status" value="1"/>
</dbReference>
<dbReference type="GO" id="GO:0005524">
    <property type="term" value="F:ATP binding"/>
    <property type="evidence" value="ECO:0007669"/>
    <property type="project" value="UniProtKB-KW"/>
</dbReference>
<dbReference type="InterPro" id="IPR011009">
    <property type="entry name" value="Kinase-like_dom_sf"/>
</dbReference>
<dbReference type="AlphaFoldDB" id="A0A2H3NMB6"/>
<evidence type="ECO:0000259" key="6">
    <source>
        <dbReference type="Pfam" id="PF01636"/>
    </source>
</evidence>